<name>W0RCN5_9BACT</name>
<evidence type="ECO:0008006" key="3">
    <source>
        <dbReference type="Google" id="ProtNLM"/>
    </source>
</evidence>
<gene>
    <name evidence="1" type="ORF">J421_0548</name>
</gene>
<dbReference type="PIRSF" id="PIRSF024492">
    <property type="entry name" value="UCP024492"/>
    <property type="match status" value="1"/>
</dbReference>
<dbReference type="AlphaFoldDB" id="W0RCN5"/>
<dbReference type="Proteomes" id="UP000019151">
    <property type="component" value="Chromosome"/>
</dbReference>
<evidence type="ECO:0000313" key="2">
    <source>
        <dbReference type="Proteomes" id="UP000019151"/>
    </source>
</evidence>
<dbReference type="HOGENOM" id="CLU_077467_2_0_0"/>
<dbReference type="PANTHER" id="PTHR39337">
    <property type="entry name" value="BLR5642 PROTEIN"/>
    <property type="match status" value="1"/>
</dbReference>
<dbReference type="PANTHER" id="PTHR39337:SF1">
    <property type="entry name" value="BLR5642 PROTEIN"/>
    <property type="match status" value="1"/>
</dbReference>
<dbReference type="eggNOG" id="COG5483">
    <property type="taxonomic scope" value="Bacteria"/>
</dbReference>
<dbReference type="InterPro" id="IPR014519">
    <property type="entry name" value="UCP024492"/>
</dbReference>
<dbReference type="STRING" id="861299.J421_0548"/>
<dbReference type="InParanoid" id="W0RCN5"/>
<dbReference type="InterPro" id="IPR007438">
    <property type="entry name" value="DUF488"/>
</dbReference>
<evidence type="ECO:0000313" key="1">
    <source>
        <dbReference type="EMBL" id="AHG88085.1"/>
    </source>
</evidence>
<protein>
    <recommendedName>
        <fullName evidence="3">DUF488 domain-containing protein</fullName>
    </recommendedName>
</protein>
<dbReference type="RefSeq" id="WP_025409630.1">
    <property type="nucleotide sequence ID" value="NZ_CP007128.1"/>
</dbReference>
<accession>W0RCN5</accession>
<dbReference type="EMBL" id="CP007128">
    <property type="protein sequence ID" value="AHG88085.1"/>
    <property type="molecule type" value="Genomic_DNA"/>
</dbReference>
<reference evidence="1 2" key="1">
    <citation type="journal article" date="2014" name="Genome Announc.">
        <title>Genome Sequence and Methylome of Soil Bacterium Gemmatirosa kalamazoonensis KBS708T, a Member of the Rarely Cultivated Gemmatimonadetes Phylum.</title>
        <authorList>
            <person name="Debruyn J.M."/>
            <person name="Radosevich M."/>
            <person name="Wommack K.E."/>
            <person name="Polson S.W."/>
            <person name="Hauser L.J."/>
            <person name="Fawaz M.N."/>
            <person name="Korlach J."/>
            <person name="Tsai Y.C."/>
        </authorList>
    </citation>
    <scope>NUCLEOTIDE SEQUENCE [LARGE SCALE GENOMIC DNA]</scope>
    <source>
        <strain evidence="1 2">KBS708</strain>
    </source>
</reference>
<sequence length="156" mass="17010">MPNKKAVHPVATIGYQGTTMDRFLAALAGEKVDLLVDVRAVASSRRAGFSKTALAANLDGAGIEYLHLRGLGTPADGRAAARSGKHEEMHRIFGEHLATWEAQEDLHRLEELVRGGRHVALLCFEADPAHCHRTLVARALAERVPVHVTDLRPELD</sequence>
<keyword evidence="2" id="KW-1185">Reference proteome</keyword>
<proteinExistence type="predicted"/>
<dbReference type="Pfam" id="PF04343">
    <property type="entry name" value="DUF488"/>
    <property type="match status" value="1"/>
</dbReference>
<organism evidence="1 2">
    <name type="scientific">Gemmatirosa kalamazoonensis</name>
    <dbReference type="NCBI Taxonomy" id="861299"/>
    <lineage>
        <taxon>Bacteria</taxon>
        <taxon>Pseudomonadati</taxon>
        <taxon>Gemmatimonadota</taxon>
        <taxon>Gemmatimonadia</taxon>
        <taxon>Gemmatimonadales</taxon>
        <taxon>Gemmatimonadaceae</taxon>
        <taxon>Gemmatirosa</taxon>
    </lineage>
</organism>
<dbReference type="PATRIC" id="fig|861299.3.peg.560"/>
<dbReference type="KEGG" id="gba:J421_0548"/>